<dbReference type="AlphaFoldDB" id="A0A2S9RPN2"/>
<dbReference type="InterPro" id="IPR014030">
    <property type="entry name" value="Ketoacyl_synth_N"/>
</dbReference>
<dbReference type="InterPro" id="IPR014031">
    <property type="entry name" value="Ketoacyl_synth_C"/>
</dbReference>
<evidence type="ECO:0000259" key="2">
    <source>
        <dbReference type="Pfam" id="PF00109"/>
    </source>
</evidence>
<protein>
    <submittedName>
        <fullName evidence="4">3-oxoacyl-[acyl-carrier-protein] synthase 2</fullName>
        <ecNumber evidence="4">2.3.1.41</ecNumber>
    </submittedName>
</protein>
<evidence type="ECO:0000259" key="3">
    <source>
        <dbReference type="Pfam" id="PF02801"/>
    </source>
</evidence>
<evidence type="ECO:0000313" key="4">
    <source>
        <dbReference type="EMBL" id="PRJ60421.1"/>
    </source>
</evidence>
<dbReference type="EMBL" id="NEBY01000221">
    <property type="protein sequence ID" value="PRJ60421.1"/>
    <property type="molecule type" value="Genomic_DNA"/>
</dbReference>
<dbReference type="Pfam" id="PF00109">
    <property type="entry name" value="ketoacyl-synt"/>
    <property type="match status" value="1"/>
</dbReference>
<gene>
    <name evidence="4" type="primary">kasB</name>
    <name evidence="4" type="ORF">BV102_01821</name>
</gene>
<evidence type="ECO:0000256" key="1">
    <source>
        <dbReference type="RuleBase" id="RU003694"/>
    </source>
</evidence>
<evidence type="ECO:0000313" key="5">
    <source>
        <dbReference type="Proteomes" id="UP000238532"/>
    </source>
</evidence>
<organism evidence="4 5">
    <name type="scientific">Haemophilus influenzae</name>
    <dbReference type="NCBI Taxonomy" id="727"/>
    <lineage>
        <taxon>Bacteria</taxon>
        <taxon>Pseudomonadati</taxon>
        <taxon>Pseudomonadota</taxon>
        <taxon>Gammaproteobacteria</taxon>
        <taxon>Pasteurellales</taxon>
        <taxon>Pasteurellaceae</taxon>
        <taxon>Haemophilus</taxon>
    </lineage>
</organism>
<dbReference type="GO" id="GO:0004315">
    <property type="term" value="F:3-oxoacyl-[acyl-carrier-protein] synthase activity"/>
    <property type="evidence" value="ECO:0007669"/>
    <property type="project" value="UniProtKB-EC"/>
</dbReference>
<keyword evidence="1 4" id="KW-0808">Transferase</keyword>
<comment type="similarity">
    <text evidence="1">Belongs to the thiolase-like superfamily. Beta-ketoacyl-ACP synthases family.</text>
</comment>
<comment type="caution">
    <text evidence="4">The sequence shown here is derived from an EMBL/GenBank/DDBJ whole genome shotgun (WGS) entry which is preliminary data.</text>
</comment>
<dbReference type="InterPro" id="IPR016039">
    <property type="entry name" value="Thiolase-like"/>
</dbReference>
<feature type="domain" description="Beta-ketoacyl synthase-like N-terminal" evidence="2">
    <location>
        <begin position="40"/>
        <end position="188"/>
    </location>
</feature>
<dbReference type="SUPFAM" id="SSF53901">
    <property type="entry name" value="Thiolase-like"/>
    <property type="match status" value="1"/>
</dbReference>
<feature type="domain" description="Beta-ketoacyl synthase C-terminal" evidence="3">
    <location>
        <begin position="205"/>
        <end position="293"/>
    </location>
</feature>
<proteinExistence type="inferred from homology"/>
<name>A0A2S9RPN2_HAEIF</name>
<accession>A0A2S9RPN2</accession>
<dbReference type="Proteomes" id="UP000238532">
    <property type="component" value="Unassembled WGS sequence"/>
</dbReference>
<dbReference type="EC" id="2.3.1.41" evidence="4"/>
<dbReference type="Pfam" id="PF02801">
    <property type="entry name" value="Ketoacyl-synt_C"/>
    <property type="match status" value="1"/>
</dbReference>
<dbReference type="Gene3D" id="3.40.47.10">
    <property type="match status" value="1"/>
</dbReference>
<keyword evidence="4" id="KW-0012">Acyltransferase</keyword>
<dbReference type="RefSeq" id="WP_105891965.1">
    <property type="nucleotide sequence ID" value="NZ_NEBY01000221.1"/>
</dbReference>
<sequence>MAVYIQASSLISAKNCQKRTALQLGREIELPYFSAFDKPLLSLNALVHLLIQQVEICIKKAGWQQTALSEIPILLGSTAYTIADCEWRFQHHQSLPEVPNITSIAEQLKQYFGSPVLSIATSCTSSAQAMGYASKMIEQGICRKAIVVGFEMFNRLTFEHFQAMGLLAQTESKDGIILGEGIGCLALSHAPSECQISSIVSVTDNASLTNNSDKLLQDLITQILNKADKDAIDIDLIKPHFVGGQFDREENALLQQLALIRSDDMLMLPKKVLGHTLGASGAMETAWLLTQLHLLDKPKTILNYFLGFGGSNIGWILKWK</sequence>
<reference evidence="4 5" key="1">
    <citation type="submission" date="2017-04" db="EMBL/GenBank/DDBJ databases">
        <title>Haemophilus influenzae in COPD genome sequencing project.</title>
        <authorList>
            <person name="Murphy T.F."/>
            <person name="Kong Y."/>
            <person name="Nadendla S."/>
            <person name="Tettelin H."/>
            <person name="Pettigrew M."/>
        </authorList>
    </citation>
    <scope>NUCLEOTIDE SEQUENCE [LARGE SCALE GENOMIC DNA]</scope>
    <source>
        <strain evidence="4 5">56P127H1</strain>
    </source>
</reference>